<evidence type="ECO:0000313" key="4">
    <source>
        <dbReference type="Proteomes" id="UP001295444"/>
    </source>
</evidence>
<organism evidence="3 4">
    <name type="scientific">Pelobates cultripes</name>
    <name type="common">Western spadefoot toad</name>
    <dbReference type="NCBI Taxonomy" id="61616"/>
    <lineage>
        <taxon>Eukaryota</taxon>
        <taxon>Metazoa</taxon>
        <taxon>Chordata</taxon>
        <taxon>Craniata</taxon>
        <taxon>Vertebrata</taxon>
        <taxon>Euteleostomi</taxon>
        <taxon>Amphibia</taxon>
        <taxon>Batrachia</taxon>
        <taxon>Anura</taxon>
        <taxon>Pelobatoidea</taxon>
        <taxon>Pelobatidae</taxon>
        <taxon>Pelobates</taxon>
    </lineage>
</organism>
<dbReference type="PANTHER" id="PTHR12490:SF4">
    <property type="entry name" value="GSK3B-INTERACTING PROTEIN"/>
    <property type="match status" value="1"/>
</dbReference>
<sequence length="163" mass="18505">MSANSLYWRPEVMNGTCWLLPEMEVDYNPVDVPINIIYDQDSEFRDLEGADVKDMRLEAEAVVNDVLFAVGNMFVSKNLPCAEDVAYINVEIKEGTRFCLELTDAGLRVVGYAYDRIDEETHSQYHETIYSLLDSLSPAYREAFGNALMRRLEALKSDGQSDS</sequence>
<dbReference type="GO" id="GO:0060828">
    <property type="term" value="P:regulation of canonical Wnt signaling pathway"/>
    <property type="evidence" value="ECO:0007669"/>
    <property type="project" value="InterPro"/>
</dbReference>
<proteinExistence type="inferred from homology"/>
<evidence type="ECO:0000256" key="1">
    <source>
        <dbReference type="ARBA" id="ARBA00009571"/>
    </source>
</evidence>
<accession>A0AAD1WVB5</accession>
<dbReference type="Pfam" id="PF05303">
    <property type="entry name" value="GSKIP_dom"/>
    <property type="match status" value="1"/>
</dbReference>
<dbReference type="SUPFAM" id="SSF103107">
    <property type="entry name" value="Hypothetical protein c14orf129, hspc210"/>
    <property type="match status" value="1"/>
</dbReference>
<evidence type="ECO:0000313" key="3">
    <source>
        <dbReference type="EMBL" id="CAH2327933.1"/>
    </source>
</evidence>
<reference evidence="3" key="1">
    <citation type="submission" date="2022-03" db="EMBL/GenBank/DDBJ databases">
        <authorList>
            <person name="Alioto T."/>
            <person name="Alioto T."/>
            <person name="Gomez Garrido J."/>
        </authorList>
    </citation>
    <scope>NUCLEOTIDE SEQUENCE</scope>
</reference>
<evidence type="ECO:0000259" key="2">
    <source>
        <dbReference type="Pfam" id="PF05303"/>
    </source>
</evidence>
<comment type="similarity">
    <text evidence="1">Belongs to the GSKIP family.</text>
</comment>
<dbReference type="InterPro" id="IPR007967">
    <property type="entry name" value="GSKIP_dom"/>
</dbReference>
<dbReference type="GO" id="GO:0019207">
    <property type="term" value="F:kinase regulator activity"/>
    <property type="evidence" value="ECO:0007669"/>
    <property type="project" value="TreeGrafter"/>
</dbReference>
<feature type="domain" description="GSKIP" evidence="2">
    <location>
        <begin position="56"/>
        <end position="155"/>
    </location>
</feature>
<protein>
    <submittedName>
        <fullName evidence="3">GSK3B-interacting isoform X2</fullName>
    </submittedName>
</protein>
<dbReference type="GO" id="GO:0051018">
    <property type="term" value="F:protein kinase A binding"/>
    <property type="evidence" value="ECO:0007669"/>
    <property type="project" value="TreeGrafter"/>
</dbReference>
<dbReference type="InterPro" id="IPR037395">
    <property type="entry name" value="GSKIP"/>
</dbReference>
<dbReference type="InterPro" id="IPR023231">
    <property type="entry name" value="GSKIP_dom_sf"/>
</dbReference>
<dbReference type="AlphaFoldDB" id="A0AAD1WVB5"/>
<dbReference type="GO" id="GO:0005737">
    <property type="term" value="C:cytoplasm"/>
    <property type="evidence" value="ECO:0007669"/>
    <property type="project" value="TreeGrafter"/>
</dbReference>
<keyword evidence="4" id="KW-1185">Reference proteome</keyword>
<dbReference type="Gene3D" id="3.30.2280.10">
    <property type="entry name" value="Hypothetical protein (hspc210)"/>
    <property type="match status" value="1"/>
</dbReference>
<dbReference type="Proteomes" id="UP001295444">
    <property type="component" value="Chromosome 13"/>
</dbReference>
<dbReference type="EMBL" id="OW240924">
    <property type="protein sequence ID" value="CAH2327933.1"/>
    <property type="molecule type" value="Genomic_DNA"/>
</dbReference>
<name>A0AAD1WVB5_PELCU</name>
<dbReference type="PANTHER" id="PTHR12490">
    <property type="entry name" value="GSK3B-INTERACTING PROTEIN"/>
    <property type="match status" value="1"/>
</dbReference>
<gene>
    <name evidence="3" type="ORF">PECUL_23A031878</name>
</gene>